<proteinExistence type="predicted"/>
<dbReference type="OrthoDB" id="6365503at2759"/>
<organism evidence="2">
    <name type="scientific">Sipha flava</name>
    <name type="common">yellow sugarcane aphid</name>
    <dbReference type="NCBI Taxonomy" id="143950"/>
    <lineage>
        <taxon>Eukaryota</taxon>
        <taxon>Metazoa</taxon>
        <taxon>Ecdysozoa</taxon>
        <taxon>Arthropoda</taxon>
        <taxon>Hexapoda</taxon>
        <taxon>Insecta</taxon>
        <taxon>Pterygota</taxon>
        <taxon>Neoptera</taxon>
        <taxon>Paraneoptera</taxon>
        <taxon>Hemiptera</taxon>
        <taxon>Sternorrhyncha</taxon>
        <taxon>Aphidomorpha</taxon>
        <taxon>Aphidoidea</taxon>
        <taxon>Aphididae</taxon>
        <taxon>Sipha</taxon>
    </lineage>
</organism>
<evidence type="ECO:0000256" key="1">
    <source>
        <dbReference type="SAM" id="MobiDB-lite"/>
    </source>
</evidence>
<dbReference type="EMBL" id="GGMS01008671">
    <property type="protein sequence ID" value="MBY77874.1"/>
    <property type="molecule type" value="Transcribed_RNA"/>
</dbReference>
<evidence type="ECO:0000313" key="3">
    <source>
        <dbReference type="Proteomes" id="UP000694846"/>
    </source>
</evidence>
<feature type="compositionally biased region" description="Polar residues" evidence="1">
    <location>
        <begin position="51"/>
        <end position="78"/>
    </location>
</feature>
<name>A0A2S2QJG7_9HEMI</name>
<protein>
    <submittedName>
        <fullName evidence="4 5">Uncharacterized protein LOC112685163</fullName>
    </submittedName>
</protein>
<reference evidence="4 5" key="2">
    <citation type="submission" date="2025-04" db="UniProtKB">
        <authorList>
            <consortium name="RefSeq"/>
        </authorList>
    </citation>
    <scope>IDENTIFICATION</scope>
    <source>
        <tissue evidence="4 5">Whole body</tissue>
    </source>
</reference>
<sequence>MAADALRVLRKRSLEEYDDDYKPLSKRMHSMYLKDGPLNGENLLADTNVYGNASTSAQHNQQSTTSYNYPNVNNQQSISEEDSQHLHYDPDLTSDQNPYYYESNRLLFDLYVERVHRHGQ</sequence>
<accession>A0A2S2QJG7</accession>
<evidence type="ECO:0000313" key="2">
    <source>
        <dbReference type="EMBL" id="MBY77874.1"/>
    </source>
</evidence>
<dbReference type="GeneID" id="112685163"/>
<evidence type="ECO:0000313" key="4">
    <source>
        <dbReference type="RefSeq" id="XP_025412739.1"/>
    </source>
</evidence>
<feature type="region of interest" description="Disordered" evidence="1">
    <location>
        <begin position="51"/>
        <end position="96"/>
    </location>
</feature>
<reference evidence="2" key="1">
    <citation type="submission" date="2018-04" db="EMBL/GenBank/DDBJ databases">
        <title>Transcriptome assembly of Sipha flava.</title>
        <authorList>
            <person name="Scully E.D."/>
            <person name="Geib S.M."/>
            <person name="Palmer N.A."/>
            <person name="Koch K."/>
            <person name="Bradshaw J."/>
            <person name="Heng-Moss T."/>
            <person name="Sarath G."/>
        </authorList>
    </citation>
    <scope>NUCLEOTIDE SEQUENCE</scope>
</reference>
<dbReference type="RefSeq" id="XP_025412740.1">
    <property type="nucleotide sequence ID" value="XM_025556955.1"/>
</dbReference>
<evidence type="ECO:0000313" key="5">
    <source>
        <dbReference type="RefSeq" id="XP_025412740.1"/>
    </source>
</evidence>
<keyword evidence="3" id="KW-1185">Reference proteome</keyword>
<gene>
    <name evidence="4 5" type="primary">LOC112685163</name>
    <name evidence="2" type="ORF">g.13678</name>
</gene>
<dbReference type="AlphaFoldDB" id="A0A2S2QJG7"/>
<dbReference type="RefSeq" id="XP_025412739.1">
    <property type="nucleotide sequence ID" value="XM_025556954.1"/>
</dbReference>
<dbReference type="Proteomes" id="UP000694846">
    <property type="component" value="Unplaced"/>
</dbReference>